<protein>
    <submittedName>
        <fullName evidence="7">7TM_GPCR_Srx domain-containing protein</fullName>
    </submittedName>
</protein>
<dbReference type="InterPro" id="IPR053286">
    <property type="entry name" value="Nematode_rcpt-like_srab"/>
</dbReference>
<sequence>MSVIFTLNTRIFPIIGFMGQMLTMFALSLERAVSTTIPTYYEMIKTPSFGICLGLFSSISAISISYLLLFPGVNWGRMVITYTVRIQENQERYQILIYIHLLIELRSIVIFYVALFENHQQSLKICQSKNAKQLKP</sequence>
<dbReference type="InterPro" id="IPR019408">
    <property type="entry name" value="7TM_GPCR_serpentine_rcpt_Srab"/>
</dbReference>
<feature type="transmembrane region" description="Helical" evidence="5">
    <location>
        <begin position="12"/>
        <end position="29"/>
    </location>
</feature>
<evidence type="ECO:0000313" key="7">
    <source>
        <dbReference type="WBParaSite" id="Hba_12230"/>
    </source>
</evidence>
<proteinExistence type="predicted"/>
<feature type="transmembrane region" description="Helical" evidence="5">
    <location>
        <begin position="49"/>
        <end position="73"/>
    </location>
</feature>
<keyword evidence="4 5" id="KW-0472">Membrane</keyword>
<evidence type="ECO:0000256" key="4">
    <source>
        <dbReference type="ARBA" id="ARBA00023136"/>
    </source>
</evidence>
<dbReference type="Proteomes" id="UP000095283">
    <property type="component" value="Unplaced"/>
</dbReference>
<keyword evidence="3 5" id="KW-1133">Transmembrane helix</keyword>
<evidence type="ECO:0000256" key="5">
    <source>
        <dbReference type="SAM" id="Phobius"/>
    </source>
</evidence>
<evidence type="ECO:0000256" key="2">
    <source>
        <dbReference type="ARBA" id="ARBA00022692"/>
    </source>
</evidence>
<accession>A0A1I7X433</accession>
<keyword evidence="2 5" id="KW-0812">Transmembrane</keyword>
<evidence type="ECO:0000313" key="6">
    <source>
        <dbReference type="Proteomes" id="UP000095283"/>
    </source>
</evidence>
<comment type="subcellular location">
    <subcellularLocation>
        <location evidence="1">Membrane</location>
        <topology evidence="1">Multi-pass membrane protein</topology>
    </subcellularLocation>
</comment>
<dbReference type="Pfam" id="PF10292">
    <property type="entry name" value="7TM_GPCR_Srab"/>
    <property type="match status" value="1"/>
</dbReference>
<evidence type="ECO:0000256" key="1">
    <source>
        <dbReference type="ARBA" id="ARBA00004141"/>
    </source>
</evidence>
<dbReference type="AlphaFoldDB" id="A0A1I7X433"/>
<organism evidence="6 7">
    <name type="scientific">Heterorhabditis bacteriophora</name>
    <name type="common">Entomopathogenic nematode worm</name>
    <dbReference type="NCBI Taxonomy" id="37862"/>
    <lineage>
        <taxon>Eukaryota</taxon>
        <taxon>Metazoa</taxon>
        <taxon>Ecdysozoa</taxon>
        <taxon>Nematoda</taxon>
        <taxon>Chromadorea</taxon>
        <taxon>Rhabditida</taxon>
        <taxon>Rhabditina</taxon>
        <taxon>Rhabditomorpha</taxon>
        <taxon>Strongyloidea</taxon>
        <taxon>Heterorhabditidae</taxon>
        <taxon>Heterorhabditis</taxon>
    </lineage>
</organism>
<dbReference type="PANTHER" id="PTHR46561:SF11">
    <property type="entry name" value="SERPENTINE RECEPTOR CLASS ALPHA_BETA-14"/>
    <property type="match status" value="1"/>
</dbReference>
<name>A0A1I7X433_HETBA</name>
<dbReference type="PANTHER" id="PTHR46561">
    <property type="entry name" value="SERPENTINE RECEPTOR, CLASS AB (CLASS A-LIKE)-RELATED"/>
    <property type="match status" value="1"/>
</dbReference>
<dbReference type="GO" id="GO:0016020">
    <property type="term" value="C:membrane"/>
    <property type="evidence" value="ECO:0007669"/>
    <property type="project" value="UniProtKB-SubCell"/>
</dbReference>
<dbReference type="WBParaSite" id="Hba_12230">
    <property type="protein sequence ID" value="Hba_12230"/>
    <property type="gene ID" value="Hba_12230"/>
</dbReference>
<feature type="transmembrane region" description="Helical" evidence="5">
    <location>
        <begin position="93"/>
        <end position="115"/>
    </location>
</feature>
<evidence type="ECO:0000256" key="3">
    <source>
        <dbReference type="ARBA" id="ARBA00022989"/>
    </source>
</evidence>
<reference evidence="7" key="1">
    <citation type="submission" date="2016-11" db="UniProtKB">
        <authorList>
            <consortium name="WormBaseParasite"/>
        </authorList>
    </citation>
    <scope>IDENTIFICATION</scope>
</reference>
<keyword evidence="6" id="KW-1185">Reference proteome</keyword>